<accession>A0A0B4S1E5</accession>
<keyword evidence="1" id="KW-0812">Transmembrane</keyword>
<gene>
    <name evidence="2" type="ORF">NW74_02860</name>
</gene>
<feature type="transmembrane region" description="Helical" evidence="1">
    <location>
        <begin position="60"/>
        <end position="82"/>
    </location>
</feature>
<dbReference type="Pfam" id="PF06182">
    <property type="entry name" value="ABC2_membrane_6"/>
    <property type="match status" value="1"/>
</dbReference>
<protein>
    <submittedName>
        <fullName evidence="2">Membrane protein</fullName>
    </submittedName>
</protein>
<dbReference type="EMBL" id="CP009761">
    <property type="protein sequence ID" value="AIZ36349.1"/>
    <property type="molecule type" value="Genomic_DNA"/>
</dbReference>
<dbReference type="RefSeq" id="WP_041953746.1">
    <property type="nucleotide sequence ID" value="NZ_CP009761.1"/>
</dbReference>
<reference evidence="2 3" key="1">
    <citation type="submission" date="2014-10" db="EMBL/GenBank/DDBJ databases">
        <title>Complete genome sequence of Parvimonas micra KCOM 1535 (= ChDC B708).</title>
        <authorList>
            <person name="Kook J.-K."/>
            <person name="Park S.-N."/>
            <person name="Lim Y.K."/>
            <person name="Roh H."/>
        </authorList>
    </citation>
    <scope>NUCLEOTIDE SEQUENCE [LARGE SCALE GENOMIC DNA]</scope>
    <source>
        <strain evidence="3">KCOM 1535 / ChDC B708</strain>
    </source>
</reference>
<dbReference type="Proteomes" id="UP000031386">
    <property type="component" value="Chromosome"/>
</dbReference>
<dbReference type="KEGG" id="pmic:NW74_02860"/>
<name>A0A0B4S1E5_9FIRM</name>
<dbReference type="PANTHER" id="PTHR36833">
    <property type="entry name" value="SLR0610 PROTEIN-RELATED"/>
    <property type="match status" value="1"/>
</dbReference>
<organism evidence="2 3">
    <name type="scientific">Parvimonas micra</name>
    <dbReference type="NCBI Taxonomy" id="33033"/>
    <lineage>
        <taxon>Bacteria</taxon>
        <taxon>Bacillati</taxon>
        <taxon>Bacillota</taxon>
        <taxon>Tissierellia</taxon>
        <taxon>Tissierellales</taxon>
        <taxon>Peptoniphilaceae</taxon>
        <taxon>Parvimonas</taxon>
    </lineage>
</organism>
<evidence type="ECO:0000313" key="2">
    <source>
        <dbReference type="EMBL" id="AIZ36349.1"/>
    </source>
</evidence>
<feature type="transmembrane region" description="Helical" evidence="1">
    <location>
        <begin position="20"/>
        <end position="48"/>
    </location>
</feature>
<feature type="transmembrane region" description="Helical" evidence="1">
    <location>
        <begin position="198"/>
        <end position="219"/>
    </location>
</feature>
<feature type="transmembrane region" description="Helical" evidence="1">
    <location>
        <begin position="141"/>
        <end position="169"/>
    </location>
</feature>
<dbReference type="AlphaFoldDB" id="A0A0B4S1E5"/>
<dbReference type="STRING" id="33033.NW74_02860"/>
<sequence length="257" mass="29989">MNFRLYKKFLSHSFQEFLIYRSTAIVTIVFGLIFFLAEFIAGVIYFDYTETIYGWIKNDYLLLISVASVISYGYQFLFTVAHENLYEFILDGELDYILIRPVNSFLFYSFYRVDFPSLINLFIALCFQIFMLTKYSLNLVLIIEFIISILLSIYLVFLLNQIVITISFWKEHSSAIMGIPEYLIDFSSRPKSIYPKSIQFALIYIVPILLSINLPVLIVKGEASVLSILYIFLFDLLGTIFAIFLWKKGLKKYVSAN</sequence>
<dbReference type="PANTHER" id="PTHR36833:SF2">
    <property type="entry name" value="SLR0610 PROTEIN"/>
    <property type="match status" value="1"/>
</dbReference>
<evidence type="ECO:0000256" key="1">
    <source>
        <dbReference type="SAM" id="Phobius"/>
    </source>
</evidence>
<evidence type="ECO:0000313" key="3">
    <source>
        <dbReference type="Proteomes" id="UP000031386"/>
    </source>
</evidence>
<keyword evidence="3" id="KW-1185">Reference proteome</keyword>
<feature type="transmembrane region" description="Helical" evidence="1">
    <location>
        <begin position="225"/>
        <end position="246"/>
    </location>
</feature>
<feature type="transmembrane region" description="Helical" evidence="1">
    <location>
        <begin position="118"/>
        <end position="135"/>
    </location>
</feature>
<keyword evidence="1" id="KW-0472">Membrane</keyword>
<proteinExistence type="predicted"/>
<keyword evidence="1" id="KW-1133">Transmembrane helix</keyword>
<dbReference type="InterPro" id="IPR010390">
    <property type="entry name" value="ABC-2_transporter-like"/>
</dbReference>
<dbReference type="OrthoDB" id="3818833at2"/>